<accession>A0A6C0Y0N5</accession>
<reference evidence="1 2" key="1">
    <citation type="submission" date="2019-09" db="EMBL/GenBank/DDBJ databases">
        <title>Non-baumannii Acinetobacter spp. carrying blaNDM-1 isolated in China.</title>
        <authorList>
            <person name="Cui C."/>
            <person name="Chen C."/>
            <person name="Sun J."/>
            <person name="Liu Y."/>
        </authorList>
    </citation>
    <scope>NUCLEOTIDE SEQUENCE [LARGE SCALE GENOMIC DNA]</scope>
    <source>
        <strain evidence="1 2">B18</strain>
    </source>
</reference>
<sequence>MRTFFQKALTKRAHTSLFSQSLLGLLLALQIGQLSANTDNKPAWYRYYDKNGVANISSNVTPNHIRYGYEALDRNMQVIQRARPYNSETDARQAPQRAAQARQREQDLKLKQAYTNSHIATQQRDNALAHIKKQIAFQQEQLKQLQNDRIVFKRQEMEYLRKVKPVPEQLKNNLNNNLTNLNQKRQQIQSLQTSYRKTQAEYDRIITRLKALE</sequence>
<protein>
    <submittedName>
        <fullName evidence="1">Uncharacterized protein</fullName>
    </submittedName>
</protein>
<gene>
    <name evidence="1" type="ORF">FSC09_03790</name>
</gene>
<dbReference type="Proteomes" id="UP000503440">
    <property type="component" value="Chromosome"/>
</dbReference>
<organism evidence="1 2">
    <name type="scientific">Acinetobacter indicus</name>
    <dbReference type="NCBI Taxonomy" id="756892"/>
    <lineage>
        <taxon>Bacteria</taxon>
        <taxon>Pseudomonadati</taxon>
        <taxon>Pseudomonadota</taxon>
        <taxon>Gammaproteobacteria</taxon>
        <taxon>Moraxellales</taxon>
        <taxon>Moraxellaceae</taxon>
        <taxon>Acinetobacter</taxon>
    </lineage>
</organism>
<proteinExistence type="predicted"/>
<evidence type="ECO:0000313" key="1">
    <source>
        <dbReference type="EMBL" id="QIC69590.1"/>
    </source>
</evidence>
<name>A0A6C0Y0N5_9GAMM</name>
<dbReference type="RefSeq" id="WP_075167117.1">
    <property type="nucleotide sequence ID" value="NZ_CAXNYR010000002.1"/>
</dbReference>
<dbReference type="EMBL" id="CP044455">
    <property type="protein sequence ID" value="QIC69590.1"/>
    <property type="molecule type" value="Genomic_DNA"/>
</dbReference>
<evidence type="ECO:0000313" key="2">
    <source>
        <dbReference type="Proteomes" id="UP000503440"/>
    </source>
</evidence>
<dbReference type="AlphaFoldDB" id="A0A6C0Y0N5"/>